<evidence type="ECO:0000256" key="9">
    <source>
        <dbReference type="ARBA" id="ARBA00023157"/>
    </source>
</evidence>
<sequence length="589" mass="63787">MNFKKTIAILIIRIAMVFKICKKRGVYMIKEIKLEKLFPGSKEGKVGKIHKSIGEGIKSGEVLIEIEGKKGNIPVKAKEDGKIHSVEIEEGAIVKIGDVLLKIEIEEVTLDEFVIDKDEFAKKSELKSLECDVAILGAGPGGYVAAIQAAKLGAKVVIVEKDKVGGTCLNRGCIPTKAFVRSSEVYSNVKNSEKYGISLENPSIDIKKVVARKDNIVDKLVGGIQYLIQKHNIELISGNGKLIDRNTIETKDALIKAKNIVIASGSKASVLPIKGSNLKQVITSEEALDLKEVPEKIAIIGGGVIGMEFAFIYANMGVEVSVIEYFDNILSMLDEDVIKEITDIGKEKGIKFYTSSKVEEILEDENEGCIVKFTNKGEEKFIFCDKVLMSVGRQPYMENMGVEELGIELNQNKRGIKVNTKMETSVSNIYAIGDVTNVIQLAHVASHQGIVAVKNIMGKDIQIDYSAVPSVIFTEPEIAVVGVCEKIAKENNLDVEVGKFPFSANGKALTLGEDRGFIKVIKEKATGKVVGASIIGAHASDLIAELTLAVKNGLTSEQIAETIHAHPTTAEVVHEASLAVEGGALHFAE</sequence>
<organism evidence="13 14">
    <name type="scientific">Clostridium tetani</name>
    <dbReference type="NCBI Taxonomy" id="1513"/>
    <lineage>
        <taxon>Bacteria</taxon>
        <taxon>Bacillati</taxon>
        <taxon>Bacillota</taxon>
        <taxon>Clostridia</taxon>
        <taxon>Eubacteriales</taxon>
        <taxon>Clostridiaceae</taxon>
        <taxon>Clostridium</taxon>
    </lineage>
</organism>
<accession>A0A4Q0VFP3</accession>
<comment type="catalytic activity">
    <reaction evidence="11">
        <text>N(6)-[(R)-dihydrolipoyl]-L-lysyl-[protein] + NAD(+) = N(6)-[(R)-lipoyl]-L-lysyl-[protein] + NADH + H(+)</text>
        <dbReference type="Rhea" id="RHEA:15045"/>
        <dbReference type="Rhea" id="RHEA-COMP:10474"/>
        <dbReference type="Rhea" id="RHEA-COMP:10475"/>
        <dbReference type="ChEBI" id="CHEBI:15378"/>
        <dbReference type="ChEBI" id="CHEBI:57540"/>
        <dbReference type="ChEBI" id="CHEBI:57945"/>
        <dbReference type="ChEBI" id="CHEBI:83099"/>
        <dbReference type="ChEBI" id="CHEBI:83100"/>
        <dbReference type="EC" id="1.8.1.4"/>
    </reaction>
</comment>
<evidence type="ECO:0000256" key="8">
    <source>
        <dbReference type="ARBA" id="ARBA00023027"/>
    </source>
</evidence>
<dbReference type="Pfam" id="PF00364">
    <property type="entry name" value="Biotin_lipoyl"/>
    <property type="match status" value="1"/>
</dbReference>
<dbReference type="PANTHER" id="PTHR22912:SF217">
    <property type="entry name" value="DIHYDROLIPOYL DEHYDROGENASE"/>
    <property type="match status" value="1"/>
</dbReference>
<dbReference type="SUPFAM" id="SSF51905">
    <property type="entry name" value="FAD/NAD(P)-binding domain"/>
    <property type="match status" value="1"/>
</dbReference>
<dbReference type="Gene3D" id="3.30.390.30">
    <property type="match status" value="1"/>
</dbReference>
<keyword evidence="9" id="KW-1015">Disulfide bond</keyword>
<keyword evidence="3" id="KW-0963">Cytoplasm</keyword>
<evidence type="ECO:0000256" key="1">
    <source>
        <dbReference type="ARBA" id="ARBA00007532"/>
    </source>
</evidence>
<evidence type="ECO:0000256" key="7">
    <source>
        <dbReference type="ARBA" id="ARBA00023002"/>
    </source>
</evidence>
<keyword evidence="4 11" id="KW-0285">Flavoprotein</keyword>
<dbReference type="InterPro" id="IPR000089">
    <property type="entry name" value="Biotin_lipoyl"/>
</dbReference>
<dbReference type="EMBL" id="QMAP01000002">
    <property type="protein sequence ID" value="RXI50101.1"/>
    <property type="molecule type" value="Genomic_DNA"/>
</dbReference>
<dbReference type="GO" id="GO:0050660">
    <property type="term" value="F:flavin adenine dinucleotide binding"/>
    <property type="evidence" value="ECO:0007669"/>
    <property type="project" value="InterPro"/>
</dbReference>
<dbReference type="AlphaFoldDB" id="A0A4Q0VFP3"/>
<comment type="miscellaneous">
    <text evidence="11">The active site is a redox-active disulfide bond.</text>
</comment>
<evidence type="ECO:0000256" key="11">
    <source>
        <dbReference type="RuleBase" id="RU003692"/>
    </source>
</evidence>
<dbReference type="InterPro" id="IPR003016">
    <property type="entry name" value="2-oxoA_DH_lipoyl-BS"/>
</dbReference>
<keyword evidence="5" id="KW-0450">Lipoyl</keyword>
<evidence type="ECO:0000256" key="3">
    <source>
        <dbReference type="ARBA" id="ARBA00022490"/>
    </source>
</evidence>
<dbReference type="InterPro" id="IPR011053">
    <property type="entry name" value="Single_hybrid_motif"/>
</dbReference>
<dbReference type="InterPro" id="IPR016156">
    <property type="entry name" value="FAD/NAD-linked_Rdtase_dimer_sf"/>
</dbReference>
<dbReference type="SUPFAM" id="SSF51230">
    <property type="entry name" value="Single hybrid motif"/>
    <property type="match status" value="1"/>
</dbReference>
<dbReference type="GO" id="GO:0004148">
    <property type="term" value="F:dihydrolipoyl dehydrogenase (NADH) activity"/>
    <property type="evidence" value="ECO:0007669"/>
    <property type="project" value="UniProtKB-EC"/>
</dbReference>
<dbReference type="InterPro" id="IPR012999">
    <property type="entry name" value="Pyr_OxRdtase_I_AS"/>
</dbReference>
<evidence type="ECO:0000256" key="6">
    <source>
        <dbReference type="ARBA" id="ARBA00022827"/>
    </source>
</evidence>
<evidence type="ECO:0000313" key="13">
    <source>
        <dbReference type="EMBL" id="RXI50101.1"/>
    </source>
</evidence>
<dbReference type="InterPro" id="IPR006258">
    <property type="entry name" value="Lipoamide_DH"/>
</dbReference>
<dbReference type="Pfam" id="PF07992">
    <property type="entry name" value="Pyr_redox_2"/>
    <property type="match status" value="1"/>
</dbReference>
<evidence type="ECO:0000313" key="14">
    <source>
        <dbReference type="Proteomes" id="UP000290921"/>
    </source>
</evidence>
<proteinExistence type="inferred from homology"/>
<dbReference type="Proteomes" id="UP000290921">
    <property type="component" value="Unassembled WGS sequence"/>
</dbReference>
<dbReference type="InterPro" id="IPR036188">
    <property type="entry name" value="FAD/NAD-bd_sf"/>
</dbReference>
<dbReference type="PROSITE" id="PS00189">
    <property type="entry name" value="LIPOYL"/>
    <property type="match status" value="1"/>
</dbReference>
<protein>
    <recommendedName>
        <fullName evidence="2 11">Dihydrolipoyl dehydrogenase</fullName>
        <ecNumber evidence="11">1.8.1.4</ecNumber>
    </recommendedName>
</protein>
<evidence type="ECO:0000256" key="4">
    <source>
        <dbReference type="ARBA" id="ARBA00022630"/>
    </source>
</evidence>
<dbReference type="InterPro" id="IPR004099">
    <property type="entry name" value="Pyr_nucl-diS_OxRdtase_dimer"/>
</dbReference>
<name>A0A4Q0VFP3_CLOTA</name>
<dbReference type="InterPro" id="IPR023753">
    <property type="entry name" value="FAD/NAD-binding_dom"/>
</dbReference>
<evidence type="ECO:0000256" key="5">
    <source>
        <dbReference type="ARBA" id="ARBA00022823"/>
    </source>
</evidence>
<comment type="caution">
    <text evidence="13">The sequence shown here is derived from an EMBL/GenBank/DDBJ whole genome shotgun (WGS) entry which is preliminary data.</text>
</comment>
<keyword evidence="6 11" id="KW-0274">FAD</keyword>
<evidence type="ECO:0000259" key="12">
    <source>
        <dbReference type="PROSITE" id="PS50968"/>
    </source>
</evidence>
<comment type="similarity">
    <text evidence="1 11">Belongs to the class-I pyridine nucleotide-disulfide oxidoreductase family.</text>
</comment>
<dbReference type="EC" id="1.8.1.4" evidence="11"/>
<dbReference type="GO" id="GO:0006103">
    <property type="term" value="P:2-oxoglutarate metabolic process"/>
    <property type="evidence" value="ECO:0007669"/>
    <property type="project" value="TreeGrafter"/>
</dbReference>
<evidence type="ECO:0000256" key="10">
    <source>
        <dbReference type="ARBA" id="ARBA00023284"/>
    </source>
</evidence>
<dbReference type="PROSITE" id="PS00076">
    <property type="entry name" value="PYRIDINE_REDOX_1"/>
    <property type="match status" value="1"/>
</dbReference>
<dbReference type="PRINTS" id="PR00368">
    <property type="entry name" value="FADPNR"/>
</dbReference>
<dbReference type="SUPFAM" id="SSF55424">
    <property type="entry name" value="FAD/NAD-linked reductases, dimerisation (C-terminal) domain"/>
    <property type="match status" value="1"/>
</dbReference>
<dbReference type="Gene3D" id="2.40.50.100">
    <property type="match status" value="1"/>
</dbReference>
<keyword evidence="7 11" id="KW-0560">Oxidoreductase</keyword>
<dbReference type="FunFam" id="3.30.390.30:FF:000001">
    <property type="entry name" value="Dihydrolipoyl dehydrogenase"/>
    <property type="match status" value="1"/>
</dbReference>
<comment type="cofactor">
    <cofactor evidence="11">
        <name>FAD</name>
        <dbReference type="ChEBI" id="CHEBI:57692"/>
    </cofactor>
    <text evidence="11">Binds 1 FAD per subunit.</text>
</comment>
<dbReference type="CDD" id="cd06849">
    <property type="entry name" value="lipoyl_domain"/>
    <property type="match status" value="1"/>
</dbReference>
<dbReference type="PRINTS" id="PR00411">
    <property type="entry name" value="PNDRDTASEI"/>
</dbReference>
<reference evidence="13 14" key="1">
    <citation type="submission" date="2018-06" db="EMBL/GenBank/DDBJ databases">
        <title>Genome conservation of Clostridium tetani.</title>
        <authorList>
            <person name="Bruggemann H."/>
            <person name="Popoff M.R."/>
        </authorList>
    </citation>
    <scope>NUCLEOTIDE SEQUENCE [LARGE SCALE GENOMIC DNA]</scope>
    <source>
        <strain evidence="13 14">2017.061</strain>
    </source>
</reference>
<evidence type="ECO:0000256" key="2">
    <source>
        <dbReference type="ARBA" id="ARBA00016961"/>
    </source>
</evidence>
<dbReference type="Gene3D" id="3.50.50.60">
    <property type="entry name" value="FAD/NAD(P)-binding domain"/>
    <property type="match status" value="2"/>
</dbReference>
<keyword evidence="8 11" id="KW-0520">NAD</keyword>
<dbReference type="InterPro" id="IPR050151">
    <property type="entry name" value="Class-I_Pyr_Nuc-Dis_Oxidored"/>
</dbReference>
<dbReference type="PROSITE" id="PS50968">
    <property type="entry name" value="BIOTINYL_LIPOYL"/>
    <property type="match status" value="1"/>
</dbReference>
<gene>
    <name evidence="13" type="primary">lpdA</name>
    <name evidence="13" type="ORF">DP130_03745</name>
</gene>
<dbReference type="PANTHER" id="PTHR22912">
    <property type="entry name" value="DISULFIDE OXIDOREDUCTASE"/>
    <property type="match status" value="1"/>
</dbReference>
<keyword evidence="10 11" id="KW-0676">Redox-active center</keyword>
<dbReference type="NCBIfam" id="TIGR01350">
    <property type="entry name" value="lipoamide_DH"/>
    <property type="match status" value="1"/>
</dbReference>
<dbReference type="Pfam" id="PF02852">
    <property type="entry name" value="Pyr_redox_dim"/>
    <property type="match status" value="1"/>
</dbReference>
<feature type="domain" description="Lipoyl-binding" evidence="12">
    <location>
        <begin position="29"/>
        <end position="104"/>
    </location>
</feature>